<dbReference type="RefSeq" id="WP_223403612.1">
    <property type="nucleotide sequence ID" value="NZ_JAGSHT010000005.1"/>
</dbReference>
<dbReference type="PROSITE" id="PS51257">
    <property type="entry name" value="PROKAR_LIPOPROTEIN"/>
    <property type="match status" value="1"/>
</dbReference>
<keyword evidence="2 3" id="KW-0808">Transferase</keyword>
<sequence length="554" mass="58251">MRTPPIVTADEAVGLIADGATVTVSSSSGLGCPDAVLAALGRRYRDTSAPGGLTLIHPIAAGDMYGIKGIDHLAEQPGQLSRLFAGSLPSGPSDFGPPAVRALIESGGVQAYNIPSGVLFQMHRAAATRQPGVLTEVGAGTFADPRQDGARMNAATEEFVRIEHLAGKDWLFYPALSVDVAIIRATTADPFGNLSFEQEGGTLGALDQAYAAHNNGGIVIAQVKRTSPDRLPPSTVRVPGIVVDVVVVVPEQMQTTQISYDPTISGEASRSLAEIEPLPWGPEKVIARRAAAALHHDDIVNLGFGLSAGVPRVLLEAGHEDEVTWVIEQGPIGGFPLTGFAFGSAMNPHALMPSIDQFTLLAGGGIDVAMLSFLQISGTGDVNVSHLPSRSHVTVGIGGFADITTFAPHVVLSGYFTAGSRDIEVGDGRLTIRQDGDVAKFVTDVAQISFAARNALDRGQQVTVVTERAVLRLTPAGLEVTEIAPGIDLRRDVLDRADCDLLVSDDLRLMDHRLFREVAPQLELGPRRRPLLMPAGRPPVPAAPPTRCGATSHA</sequence>
<dbReference type="Gene3D" id="3.40.1080.10">
    <property type="entry name" value="Glutaconate Coenzyme A-transferase"/>
    <property type="match status" value="2"/>
</dbReference>
<gene>
    <name evidence="5" type="ORF">KCQ71_05285</name>
</gene>
<dbReference type="GO" id="GO:0016740">
    <property type="term" value="F:transferase activity"/>
    <property type="evidence" value="ECO:0007669"/>
    <property type="project" value="UniProtKB-KW"/>
</dbReference>
<evidence type="ECO:0000256" key="3">
    <source>
        <dbReference type="PIRNR" id="PIRNR000858"/>
    </source>
</evidence>
<dbReference type="SUPFAM" id="SSF100950">
    <property type="entry name" value="NagB/RpiA/CoA transferase-like"/>
    <property type="match status" value="2"/>
</dbReference>
<dbReference type="InterPro" id="IPR004165">
    <property type="entry name" value="CoA_trans_fam_I"/>
</dbReference>
<evidence type="ECO:0000256" key="2">
    <source>
        <dbReference type="ARBA" id="ARBA00022679"/>
    </source>
</evidence>
<proteinExistence type="inferred from homology"/>
<dbReference type="Proteomes" id="UP000826651">
    <property type="component" value="Unassembled WGS sequence"/>
</dbReference>
<reference evidence="5 6" key="1">
    <citation type="submission" date="2021-04" db="EMBL/GenBank/DDBJ databases">
        <title>Ruania sp. nov., isolated from sandy soil of mangrove forest.</title>
        <authorList>
            <person name="Ge X."/>
            <person name="Huang R."/>
            <person name="Liu W."/>
        </authorList>
    </citation>
    <scope>NUCLEOTIDE SEQUENCE [LARGE SCALE GENOMIC DNA]</scope>
    <source>
        <strain evidence="5 6">N2-46</strain>
    </source>
</reference>
<dbReference type="SMART" id="SM00882">
    <property type="entry name" value="CoA_trans"/>
    <property type="match status" value="2"/>
</dbReference>
<dbReference type="InterPro" id="IPR037171">
    <property type="entry name" value="NagB/RpiA_transferase-like"/>
</dbReference>
<comment type="similarity">
    <text evidence="1 3">Belongs to the 3-oxoacid CoA-transferase family.</text>
</comment>
<evidence type="ECO:0000256" key="4">
    <source>
        <dbReference type="SAM" id="MobiDB-lite"/>
    </source>
</evidence>
<dbReference type="PIRSF" id="PIRSF000858">
    <property type="entry name" value="SCOT-t"/>
    <property type="match status" value="1"/>
</dbReference>
<protein>
    <submittedName>
        <fullName evidence="5">Acyl CoA:acetate/3-ketoacid CoA transferase</fullName>
    </submittedName>
</protein>
<evidence type="ECO:0000313" key="5">
    <source>
        <dbReference type="EMBL" id="MBZ2195556.1"/>
    </source>
</evidence>
<dbReference type="PANTHER" id="PTHR43293">
    <property type="entry name" value="ACETATE COA-TRANSFERASE YDIF"/>
    <property type="match status" value="1"/>
</dbReference>
<keyword evidence="6" id="KW-1185">Reference proteome</keyword>
<evidence type="ECO:0000256" key="1">
    <source>
        <dbReference type="ARBA" id="ARBA00007154"/>
    </source>
</evidence>
<evidence type="ECO:0000313" key="6">
    <source>
        <dbReference type="Proteomes" id="UP000826651"/>
    </source>
</evidence>
<feature type="region of interest" description="Disordered" evidence="4">
    <location>
        <begin position="528"/>
        <end position="554"/>
    </location>
</feature>
<name>A0ABS7S5D6_9MICO</name>
<dbReference type="InterPro" id="IPR014388">
    <property type="entry name" value="3-oxoacid_CoA-transferase"/>
</dbReference>
<dbReference type="PANTHER" id="PTHR43293:SF1">
    <property type="entry name" value="ACETATE COA-TRANSFERASE YDIF"/>
    <property type="match status" value="1"/>
</dbReference>
<dbReference type="EMBL" id="JAGSHT010000005">
    <property type="protein sequence ID" value="MBZ2195556.1"/>
    <property type="molecule type" value="Genomic_DNA"/>
</dbReference>
<organism evidence="5 6">
    <name type="scientific">Occultella gossypii</name>
    <dbReference type="NCBI Taxonomy" id="2800820"/>
    <lineage>
        <taxon>Bacteria</taxon>
        <taxon>Bacillati</taxon>
        <taxon>Actinomycetota</taxon>
        <taxon>Actinomycetes</taxon>
        <taxon>Micrococcales</taxon>
        <taxon>Ruaniaceae</taxon>
        <taxon>Occultella</taxon>
    </lineage>
</organism>
<accession>A0ABS7S5D6</accession>
<comment type="caution">
    <text evidence="5">The sequence shown here is derived from an EMBL/GenBank/DDBJ whole genome shotgun (WGS) entry which is preliminary data.</text>
</comment>
<dbReference type="Pfam" id="PF01144">
    <property type="entry name" value="CoA_trans"/>
    <property type="match status" value="1"/>
</dbReference>